<evidence type="ECO:0000256" key="5">
    <source>
        <dbReference type="ARBA" id="ARBA00022840"/>
    </source>
</evidence>
<comment type="catalytic activity">
    <reaction evidence="8 9">
        <text>tRNA(His) + L-histidine + ATP = L-histidyl-tRNA(His) + AMP + diphosphate + H(+)</text>
        <dbReference type="Rhea" id="RHEA:17313"/>
        <dbReference type="Rhea" id="RHEA-COMP:9665"/>
        <dbReference type="Rhea" id="RHEA-COMP:9689"/>
        <dbReference type="ChEBI" id="CHEBI:15378"/>
        <dbReference type="ChEBI" id="CHEBI:30616"/>
        <dbReference type="ChEBI" id="CHEBI:33019"/>
        <dbReference type="ChEBI" id="CHEBI:57595"/>
        <dbReference type="ChEBI" id="CHEBI:78442"/>
        <dbReference type="ChEBI" id="CHEBI:78527"/>
        <dbReference type="ChEBI" id="CHEBI:456215"/>
        <dbReference type="EC" id="6.1.1.21"/>
    </reaction>
</comment>
<dbReference type="CDD" id="cd00859">
    <property type="entry name" value="HisRS_anticodon"/>
    <property type="match status" value="1"/>
</dbReference>
<keyword evidence="5 9" id="KW-0067">ATP-binding</keyword>
<comment type="subunit">
    <text evidence="9">Homodimer.</text>
</comment>
<dbReference type="PIRSF" id="PIRSF001549">
    <property type="entry name" value="His-tRNA_synth"/>
    <property type="match status" value="1"/>
</dbReference>
<evidence type="ECO:0000256" key="8">
    <source>
        <dbReference type="ARBA" id="ARBA00047639"/>
    </source>
</evidence>
<evidence type="ECO:0000256" key="2">
    <source>
        <dbReference type="ARBA" id="ARBA00022490"/>
    </source>
</evidence>
<dbReference type="EMBL" id="JBHUIO010000011">
    <property type="protein sequence ID" value="MFD2171790.1"/>
    <property type="molecule type" value="Genomic_DNA"/>
</dbReference>
<gene>
    <name evidence="9 11" type="primary">hisS</name>
    <name evidence="11" type="ORF">ACFSOY_17645</name>
</gene>
<keyword evidence="6 9" id="KW-0648">Protein biosynthesis</keyword>
<dbReference type="Gene3D" id="3.30.930.10">
    <property type="entry name" value="Bira Bifunctional Protein, Domain 2"/>
    <property type="match status" value="1"/>
</dbReference>
<dbReference type="InterPro" id="IPR006195">
    <property type="entry name" value="aa-tRNA-synth_II"/>
</dbReference>
<evidence type="ECO:0000256" key="7">
    <source>
        <dbReference type="ARBA" id="ARBA00023146"/>
    </source>
</evidence>
<dbReference type="CDD" id="cd00773">
    <property type="entry name" value="HisRS-like_core"/>
    <property type="match status" value="1"/>
</dbReference>
<dbReference type="Gene3D" id="3.40.50.800">
    <property type="entry name" value="Anticodon-binding domain"/>
    <property type="match status" value="1"/>
</dbReference>
<comment type="subcellular location">
    <subcellularLocation>
        <location evidence="9">Cytoplasm</location>
    </subcellularLocation>
</comment>
<evidence type="ECO:0000256" key="4">
    <source>
        <dbReference type="ARBA" id="ARBA00022741"/>
    </source>
</evidence>
<dbReference type="GO" id="GO:0004821">
    <property type="term" value="F:histidine-tRNA ligase activity"/>
    <property type="evidence" value="ECO:0007669"/>
    <property type="project" value="UniProtKB-EC"/>
</dbReference>
<dbReference type="SUPFAM" id="SSF52954">
    <property type="entry name" value="Class II aaRS ABD-related"/>
    <property type="match status" value="1"/>
</dbReference>
<dbReference type="PANTHER" id="PTHR43707">
    <property type="entry name" value="HISTIDYL-TRNA SYNTHETASE"/>
    <property type="match status" value="1"/>
</dbReference>
<dbReference type="InterPro" id="IPR033656">
    <property type="entry name" value="HisRS_anticodon"/>
</dbReference>
<keyword evidence="12" id="KW-1185">Reference proteome</keyword>
<dbReference type="PROSITE" id="PS50862">
    <property type="entry name" value="AA_TRNA_LIGASE_II"/>
    <property type="match status" value="1"/>
</dbReference>
<dbReference type="InterPro" id="IPR045864">
    <property type="entry name" value="aa-tRNA-synth_II/BPL/LPL"/>
</dbReference>
<evidence type="ECO:0000256" key="6">
    <source>
        <dbReference type="ARBA" id="ARBA00022917"/>
    </source>
</evidence>
<dbReference type="InterPro" id="IPR036621">
    <property type="entry name" value="Anticodon-bd_dom_sf"/>
</dbReference>
<dbReference type="InterPro" id="IPR041715">
    <property type="entry name" value="HisRS-like_core"/>
</dbReference>
<evidence type="ECO:0000313" key="12">
    <source>
        <dbReference type="Proteomes" id="UP001597343"/>
    </source>
</evidence>
<comment type="similarity">
    <text evidence="1 9">Belongs to the class-II aminoacyl-tRNA synthetase family.</text>
</comment>
<dbReference type="SUPFAM" id="SSF55681">
    <property type="entry name" value="Class II aaRS and biotin synthetases"/>
    <property type="match status" value="1"/>
</dbReference>
<evidence type="ECO:0000256" key="3">
    <source>
        <dbReference type="ARBA" id="ARBA00022598"/>
    </source>
</evidence>
<keyword evidence="7 9" id="KW-0030">Aminoacyl-tRNA synthetase</keyword>
<dbReference type="Pfam" id="PF13393">
    <property type="entry name" value="tRNA-synt_His"/>
    <property type="match status" value="1"/>
</dbReference>
<evidence type="ECO:0000313" key="11">
    <source>
        <dbReference type="EMBL" id="MFD2171790.1"/>
    </source>
</evidence>
<dbReference type="Proteomes" id="UP001597343">
    <property type="component" value="Unassembled WGS sequence"/>
</dbReference>
<dbReference type="RefSeq" id="WP_386048896.1">
    <property type="nucleotide sequence ID" value="NZ_JBHUIO010000011.1"/>
</dbReference>
<keyword evidence="3 9" id="KW-0436">Ligase</keyword>
<comment type="caution">
    <text evidence="11">The sequence shown here is derived from an EMBL/GenBank/DDBJ whole genome shotgun (WGS) entry which is preliminary data.</text>
</comment>
<protein>
    <recommendedName>
        <fullName evidence="9">Histidine--tRNA ligase</fullName>
        <ecNumber evidence="9">6.1.1.21</ecNumber>
    </recommendedName>
    <alternativeName>
        <fullName evidence="9">Histidyl-tRNA synthetase</fullName>
        <shortName evidence="9">HisRS</shortName>
    </alternativeName>
</protein>
<dbReference type="InterPro" id="IPR015807">
    <property type="entry name" value="His-tRNA-ligase"/>
</dbReference>
<evidence type="ECO:0000256" key="1">
    <source>
        <dbReference type="ARBA" id="ARBA00008226"/>
    </source>
</evidence>
<dbReference type="InterPro" id="IPR004154">
    <property type="entry name" value="Anticodon-bd"/>
</dbReference>
<dbReference type="EC" id="6.1.1.21" evidence="9"/>
<name>A0ABW5A1F5_9BACL</name>
<dbReference type="NCBIfam" id="TIGR00442">
    <property type="entry name" value="hisS"/>
    <property type="match status" value="1"/>
</dbReference>
<reference evidence="12" key="1">
    <citation type="journal article" date="2019" name="Int. J. Syst. Evol. Microbiol.">
        <title>The Global Catalogue of Microorganisms (GCM) 10K type strain sequencing project: providing services to taxonomists for standard genome sequencing and annotation.</title>
        <authorList>
            <consortium name="The Broad Institute Genomics Platform"/>
            <consortium name="The Broad Institute Genome Sequencing Center for Infectious Disease"/>
            <person name="Wu L."/>
            <person name="Ma J."/>
        </authorList>
    </citation>
    <scope>NUCLEOTIDE SEQUENCE [LARGE SCALE GENOMIC DNA]</scope>
    <source>
        <strain evidence="12">CGMCC 1.13574</strain>
    </source>
</reference>
<evidence type="ECO:0000259" key="10">
    <source>
        <dbReference type="PROSITE" id="PS50862"/>
    </source>
</evidence>
<dbReference type="PANTHER" id="PTHR43707:SF1">
    <property type="entry name" value="HISTIDINE--TRNA LIGASE, MITOCHONDRIAL-RELATED"/>
    <property type="match status" value="1"/>
</dbReference>
<accession>A0ABW5A1F5</accession>
<dbReference type="Pfam" id="PF03129">
    <property type="entry name" value="HGTP_anticodon"/>
    <property type="match status" value="1"/>
</dbReference>
<dbReference type="HAMAP" id="MF_00127">
    <property type="entry name" value="His_tRNA_synth"/>
    <property type="match status" value="1"/>
</dbReference>
<proteinExistence type="inferred from homology"/>
<feature type="domain" description="Aminoacyl-transfer RNA synthetases class-II family profile" evidence="10">
    <location>
        <begin position="1"/>
        <end position="332"/>
    </location>
</feature>
<evidence type="ECO:0000256" key="9">
    <source>
        <dbReference type="HAMAP-Rule" id="MF_00127"/>
    </source>
</evidence>
<dbReference type="InterPro" id="IPR004516">
    <property type="entry name" value="HisRS/HisZ"/>
</dbReference>
<keyword evidence="4 9" id="KW-0547">Nucleotide-binding</keyword>
<keyword evidence="2 9" id="KW-0963">Cytoplasm</keyword>
<sequence>MERINRPRGTADLLPRQARDWQKLEQIAREVCAHFHVQEIRTPMFEHTELFLRGVGDGTDIVEKEMYTFLDKGGRSLTLRPEGTAPVARAVLENKLYAEMLPLKLSYIAPMFRYERPGVGRLRQHHQFGVEMVGSLSPAAEVEMIALIMSFYGAIGAKELTVALNSVGCASCRSQYREALLDYLELRLTGMCEDCNRRAKKNPLRILDCKNSCCQAALLGAPSIQDCLCEECQTHFAGVVQGLEALGLPCEIDARLVRGIDYYTRTVFEVMTASRSTVAAGGRYNSLYAELGEIELPAVGFGIGLERALLLLEEQGAPALGGEDRVDLYLIPLGDRAEIAVLPLLQELRQAGLVVERDFAGKGLKSALKRADRLQATYALIAGDEELAAGKLLVKELATGTQERMTLEELLYRIEG</sequence>
<organism evidence="11 12">
    <name type="scientific">Tumebacillus lipolyticus</name>
    <dbReference type="NCBI Taxonomy" id="1280370"/>
    <lineage>
        <taxon>Bacteria</taxon>
        <taxon>Bacillati</taxon>
        <taxon>Bacillota</taxon>
        <taxon>Bacilli</taxon>
        <taxon>Bacillales</taxon>
        <taxon>Alicyclobacillaceae</taxon>
        <taxon>Tumebacillus</taxon>
    </lineage>
</organism>